<feature type="region of interest" description="Disordered" evidence="1">
    <location>
        <begin position="71"/>
        <end position="97"/>
    </location>
</feature>
<reference evidence="2 3" key="1">
    <citation type="submission" date="2021-06" db="EMBL/GenBank/DDBJ databases">
        <title>A haploid diamondback moth (Plutella xylostella L.) genome assembly resolves 31 chromosomes and identifies a diamide resistance mutation.</title>
        <authorList>
            <person name="Ward C.M."/>
            <person name="Perry K.D."/>
            <person name="Baker G."/>
            <person name="Powis K."/>
            <person name="Heckel D.G."/>
            <person name="Baxter S.W."/>
        </authorList>
    </citation>
    <scope>NUCLEOTIDE SEQUENCE [LARGE SCALE GENOMIC DNA]</scope>
    <source>
        <strain evidence="2 3">LV</strain>
        <tissue evidence="2">Single pupa</tissue>
    </source>
</reference>
<dbReference type="Proteomes" id="UP000823941">
    <property type="component" value="Chromosome 7"/>
</dbReference>
<proteinExistence type="predicted"/>
<evidence type="ECO:0000313" key="2">
    <source>
        <dbReference type="EMBL" id="KAG7309075.1"/>
    </source>
</evidence>
<evidence type="ECO:0000256" key="1">
    <source>
        <dbReference type="SAM" id="MobiDB-lite"/>
    </source>
</evidence>
<protein>
    <submittedName>
        <fullName evidence="2">Uncharacterized protein</fullName>
    </submittedName>
</protein>
<sequence length="120" mass="13259">MNDCAWAGPPAMRVVTALGKLRGVRLFLYFKMMNDMDPCNSIYMADIGLSSLPLPRQVSLPYGTLQGMPPSCQGVATASPLNNQAEDSQDPPPSRLSFSMRRKLTLKMCPRTVHSQERPC</sequence>
<dbReference type="EMBL" id="JAHIBW010000007">
    <property type="protein sequence ID" value="KAG7309075.1"/>
    <property type="molecule type" value="Genomic_DNA"/>
</dbReference>
<feature type="compositionally biased region" description="Polar residues" evidence="1">
    <location>
        <begin position="74"/>
        <end position="86"/>
    </location>
</feature>
<evidence type="ECO:0000313" key="3">
    <source>
        <dbReference type="Proteomes" id="UP000823941"/>
    </source>
</evidence>
<gene>
    <name evidence="2" type="ORF">JYU34_004963</name>
</gene>
<accession>A0ABQ7QVJ2</accession>
<comment type="caution">
    <text evidence="2">The sequence shown here is derived from an EMBL/GenBank/DDBJ whole genome shotgun (WGS) entry which is preliminary data.</text>
</comment>
<keyword evidence="3" id="KW-1185">Reference proteome</keyword>
<name>A0ABQ7QVJ2_PLUXY</name>
<organism evidence="2 3">
    <name type="scientific">Plutella xylostella</name>
    <name type="common">Diamondback moth</name>
    <name type="synonym">Plutella maculipennis</name>
    <dbReference type="NCBI Taxonomy" id="51655"/>
    <lineage>
        <taxon>Eukaryota</taxon>
        <taxon>Metazoa</taxon>
        <taxon>Ecdysozoa</taxon>
        <taxon>Arthropoda</taxon>
        <taxon>Hexapoda</taxon>
        <taxon>Insecta</taxon>
        <taxon>Pterygota</taxon>
        <taxon>Neoptera</taxon>
        <taxon>Endopterygota</taxon>
        <taxon>Lepidoptera</taxon>
        <taxon>Glossata</taxon>
        <taxon>Ditrysia</taxon>
        <taxon>Yponomeutoidea</taxon>
        <taxon>Plutellidae</taxon>
        <taxon>Plutella</taxon>
    </lineage>
</organism>